<accession>A0AAD4E1D7</accession>
<gene>
    <name evidence="2" type="ORF">F5891DRAFT_1045206</name>
</gene>
<comment type="caution">
    <text evidence="2">The sequence shown here is derived from an EMBL/GenBank/DDBJ whole genome shotgun (WGS) entry which is preliminary data.</text>
</comment>
<keyword evidence="3" id="KW-1185">Reference proteome</keyword>
<dbReference type="RefSeq" id="XP_041223531.1">
    <property type="nucleotide sequence ID" value="XM_041362235.1"/>
</dbReference>
<dbReference type="InterPro" id="IPR055247">
    <property type="entry name" value="InsJ-like_HTH"/>
</dbReference>
<evidence type="ECO:0000259" key="1">
    <source>
        <dbReference type="Pfam" id="PF13518"/>
    </source>
</evidence>
<evidence type="ECO:0000313" key="3">
    <source>
        <dbReference type="Proteomes" id="UP001195769"/>
    </source>
</evidence>
<evidence type="ECO:0000313" key="2">
    <source>
        <dbReference type="EMBL" id="KAG1897955.1"/>
    </source>
</evidence>
<organism evidence="2 3">
    <name type="scientific">Suillus fuscotomentosus</name>
    <dbReference type="NCBI Taxonomy" id="1912939"/>
    <lineage>
        <taxon>Eukaryota</taxon>
        <taxon>Fungi</taxon>
        <taxon>Dikarya</taxon>
        <taxon>Basidiomycota</taxon>
        <taxon>Agaricomycotina</taxon>
        <taxon>Agaricomycetes</taxon>
        <taxon>Agaricomycetidae</taxon>
        <taxon>Boletales</taxon>
        <taxon>Suillineae</taxon>
        <taxon>Suillaceae</taxon>
        <taxon>Suillus</taxon>
    </lineage>
</organism>
<protein>
    <recommendedName>
        <fullName evidence="1">Insertion element IS150 protein InsJ-like helix-turn-helix domain-containing protein</fullName>
    </recommendedName>
</protein>
<dbReference type="EMBL" id="JABBWK010000042">
    <property type="protein sequence ID" value="KAG1897955.1"/>
    <property type="molecule type" value="Genomic_DNA"/>
</dbReference>
<sequence>MPAATSTQLRERVIVWYHEMHIPIDEIVTLSGLSRATVYNILQIYNNHGSLHNPLNLPSGRHRNLEAGDLTYIQGLLSANPTMFLDEIQDHLAETRNIEVSIATLSRTLRNLAITHKSVAKEALERDELLRATWQGEISRYSEDQLVFLDEAILMRDGGDGHQLAKLVCYGPHFCEGRSGLSMLSRQVRCHCLEGRHTDADEELFT</sequence>
<name>A0AAD4E1D7_9AGAM</name>
<reference evidence="2" key="1">
    <citation type="journal article" date="2020" name="New Phytol.">
        <title>Comparative genomics reveals dynamic genome evolution in host specialist ectomycorrhizal fungi.</title>
        <authorList>
            <person name="Lofgren L.A."/>
            <person name="Nguyen N.H."/>
            <person name="Vilgalys R."/>
            <person name="Ruytinx J."/>
            <person name="Liao H.L."/>
            <person name="Branco S."/>
            <person name="Kuo A."/>
            <person name="LaButti K."/>
            <person name="Lipzen A."/>
            <person name="Andreopoulos W."/>
            <person name="Pangilinan J."/>
            <person name="Riley R."/>
            <person name="Hundley H."/>
            <person name="Na H."/>
            <person name="Barry K."/>
            <person name="Grigoriev I.V."/>
            <person name="Stajich J.E."/>
            <person name="Kennedy P.G."/>
        </authorList>
    </citation>
    <scope>NUCLEOTIDE SEQUENCE</scope>
    <source>
        <strain evidence="2">FC203</strain>
    </source>
</reference>
<dbReference type="Proteomes" id="UP001195769">
    <property type="component" value="Unassembled WGS sequence"/>
</dbReference>
<proteinExistence type="predicted"/>
<dbReference type="GeneID" id="64656533"/>
<dbReference type="Pfam" id="PF13518">
    <property type="entry name" value="HTH_28"/>
    <property type="match status" value="1"/>
</dbReference>
<dbReference type="PANTHER" id="PTHR48472:SF1">
    <property type="entry name" value="TC1-LIKE TRANSPOSASE DDE DOMAIN-CONTAINING PROTEIN"/>
    <property type="match status" value="1"/>
</dbReference>
<dbReference type="SUPFAM" id="SSF46689">
    <property type="entry name" value="Homeodomain-like"/>
    <property type="match status" value="1"/>
</dbReference>
<dbReference type="PANTHER" id="PTHR48472">
    <property type="entry name" value="TC1-LIKE TRANSPOSASE DDE DOMAIN-CONTAINING PROTEIN"/>
    <property type="match status" value="1"/>
</dbReference>
<dbReference type="AlphaFoldDB" id="A0AAD4E1D7"/>
<feature type="domain" description="Insertion element IS150 protein InsJ-like helix-turn-helix" evidence="1">
    <location>
        <begin position="10"/>
        <end position="50"/>
    </location>
</feature>
<dbReference type="InterPro" id="IPR009057">
    <property type="entry name" value="Homeodomain-like_sf"/>
</dbReference>